<dbReference type="PROSITE" id="PS51257">
    <property type="entry name" value="PROKAR_LIPOPROTEIN"/>
    <property type="match status" value="1"/>
</dbReference>
<gene>
    <name evidence="1" type="ORF">EET67_13750</name>
</gene>
<keyword evidence="2" id="KW-1185">Reference proteome</keyword>
<dbReference type="Proteomes" id="UP000281647">
    <property type="component" value="Unassembled WGS sequence"/>
</dbReference>
<evidence type="ECO:0000313" key="1">
    <source>
        <dbReference type="EMBL" id="RUM97210.1"/>
    </source>
</evidence>
<reference evidence="1 2" key="1">
    <citation type="submission" date="2018-11" db="EMBL/GenBank/DDBJ databases">
        <title>Pseudaminobacter arsenicus sp. nov., an arsenic-resistant bacterium isolated from arsenic-rich aquifers.</title>
        <authorList>
            <person name="Mu Y."/>
        </authorList>
    </citation>
    <scope>NUCLEOTIDE SEQUENCE [LARGE SCALE GENOMIC DNA]</scope>
    <source>
        <strain evidence="1 2">CB3</strain>
    </source>
</reference>
<dbReference type="EMBL" id="RKST01000013">
    <property type="protein sequence ID" value="RUM97210.1"/>
    <property type="molecule type" value="Genomic_DNA"/>
</dbReference>
<organism evidence="1 2">
    <name type="scientific">Borborobacter arsenicus</name>
    <dbReference type="NCBI Taxonomy" id="1851146"/>
    <lineage>
        <taxon>Bacteria</taxon>
        <taxon>Pseudomonadati</taxon>
        <taxon>Pseudomonadota</taxon>
        <taxon>Alphaproteobacteria</taxon>
        <taxon>Hyphomicrobiales</taxon>
        <taxon>Phyllobacteriaceae</taxon>
        <taxon>Borborobacter</taxon>
    </lineage>
</organism>
<dbReference type="AlphaFoldDB" id="A0A432V4Y2"/>
<proteinExistence type="predicted"/>
<name>A0A432V4Y2_9HYPH</name>
<protein>
    <recommendedName>
        <fullName evidence="3">PilZ domain-containing protein</fullName>
    </recommendedName>
</protein>
<evidence type="ECO:0008006" key="3">
    <source>
        <dbReference type="Google" id="ProtNLM"/>
    </source>
</evidence>
<dbReference type="OrthoDB" id="8446614at2"/>
<accession>A0A432V4Y2</accession>
<comment type="caution">
    <text evidence="1">The sequence shown here is derived from an EMBL/GenBank/DDBJ whole genome shotgun (WGS) entry which is preliminary data.</text>
</comment>
<sequence length="188" mass="20113">MVFRLIDRRFLTGLAVSGFFIAVAGCQSTNNSNTLAAADSQEQAKVNEAELRAYCPPITLREGTAYFNTYAKGGQDDPAKVVYQASITDVTRSCSRTDGTLTMNVAVAGKVVPGPAGAAGTVKMPIRVAVVRGDEVLYSKLHNFQSTITDTSSATQFVFNDPAVSIPIPAERNLRVYAGYDEGPPKKQ</sequence>
<evidence type="ECO:0000313" key="2">
    <source>
        <dbReference type="Proteomes" id="UP000281647"/>
    </source>
</evidence>